<dbReference type="Pfam" id="PF12728">
    <property type="entry name" value="HTH_17"/>
    <property type="match status" value="1"/>
</dbReference>
<dbReference type="GO" id="GO:0003677">
    <property type="term" value="F:DNA binding"/>
    <property type="evidence" value="ECO:0007669"/>
    <property type="project" value="UniProtKB-KW"/>
</dbReference>
<feature type="domain" description="Helix-turn-helix" evidence="1">
    <location>
        <begin position="12"/>
        <end position="62"/>
    </location>
</feature>
<dbReference type="Proteomes" id="UP000185210">
    <property type="component" value="Unassembled WGS sequence"/>
</dbReference>
<sequence length="63" mass="7346">MTGPRVLTDASLLTIPEAAAELRISERQLFRIMAHGDVRTVHLGRRTLVQYRDLLKFVDERRR</sequence>
<reference evidence="2 3" key="1">
    <citation type="submission" date="2016-11" db="EMBL/GenBank/DDBJ databases">
        <authorList>
            <consortium name="Pathogen Informatics"/>
        </authorList>
    </citation>
    <scope>NUCLEOTIDE SEQUENCE [LARGE SCALE GENOMIC DNA]</scope>
    <source>
        <strain evidence="2 3">104</strain>
    </source>
</reference>
<comment type="caution">
    <text evidence="2">The sequence shown here is derived from an EMBL/GenBank/DDBJ whole genome shotgun (WGS) entry which is preliminary data.</text>
</comment>
<accession>A0AB38D2X7</accession>
<gene>
    <name evidence="2" type="ORF">SAMEA2070301_03982</name>
</gene>
<dbReference type="AlphaFoldDB" id="A0AB38D2X7"/>
<name>A0AB38D2X7_9MYCO</name>
<evidence type="ECO:0000313" key="3">
    <source>
        <dbReference type="Proteomes" id="UP000185210"/>
    </source>
</evidence>
<evidence type="ECO:0000259" key="1">
    <source>
        <dbReference type="Pfam" id="PF12728"/>
    </source>
</evidence>
<dbReference type="InterPro" id="IPR041657">
    <property type="entry name" value="HTH_17"/>
</dbReference>
<protein>
    <submittedName>
        <fullName evidence="2">DNA-binding protein, excisionase family</fullName>
    </submittedName>
</protein>
<organism evidence="2 3">
    <name type="scientific">Mycobacteroides abscessus subsp. abscessus</name>
    <dbReference type="NCBI Taxonomy" id="1185650"/>
    <lineage>
        <taxon>Bacteria</taxon>
        <taxon>Bacillati</taxon>
        <taxon>Actinomycetota</taxon>
        <taxon>Actinomycetes</taxon>
        <taxon>Mycobacteriales</taxon>
        <taxon>Mycobacteriaceae</taxon>
        <taxon>Mycobacteroides</taxon>
        <taxon>Mycobacteroides abscessus</taxon>
    </lineage>
</organism>
<dbReference type="RefSeq" id="WP_367301533.1">
    <property type="nucleotide sequence ID" value="NZ_CAACXP010000004.1"/>
</dbReference>
<keyword evidence="2" id="KW-0238">DNA-binding</keyword>
<dbReference type="EMBL" id="FSHM01000006">
    <property type="protein sequence ID" value="SIB53502.1"/>
    <property type="molecule type" value="Genomic_DNA"/>
</dbReference>
<proteinExistence type="predicted"/>
<evidence type="ECO:0000313" key="2">
    <source>
        <dbReference type="EMBL" id="SIB53502.1"/>
    </source>
</evidence>